<gene>
    <name evidence="1" type="ORF">A2T98_11625</name>
</gene>
<evidence type="ECO:0000313" key="2">
    <source>
        <dbReference type="Proteomes" id="UP000076555"/>
    </source>
</evidence>
<dbReference type="PANTHER" id="PTHR31299">
    <property type="entry name" value="ESTERASE, PUTATIVE (AFU_ORTHOLOGUE AFUA_1G05850)-RELATED"/>
    <property type="match status" value="1"/>
</dbReference>
<dbReference type="EMBL" id="LWAJ01000147">
    <property type="protein sequence ID" value="KZL49650.1"/>
    <property type="molecule type" value="Genomic_DNA"/>
</dbReference>
<comment type="caution">
    <text evidence="1">The sequence shown here is derived from an EMBL/GenBank/DDBJ whole genome shotgun (WGS) entry which is preliminary data.</text>
</comment>
<dbReference type="Pfam" id="PF05139">
    <property type="entry name" value="Erythro_esteras"/>
    <property type="match status" value="1"/>
</dbReference>
<dbReference type="OrthoDB" id="9810066at2"/>
<dbReference type="Gene3D" id="3.30.1870.10">
    <property type="entry name" value="EreA-like, domain 2"/>
    <property type="match status" value="1"/>
</dbReference>
<dbReference type="Proteomes" id="UP000076555">
    <property type="component" value="Unassembled WGS sequence"/>
</dbReference>
<evidence type="ECO:0000313" key="1">
    <source>
        <dbReference type="EMBL" id="KZL49650.1"/>
    </source>
</evidence>
<proteinExistence type="predicted"/>
<dbReference type="GO" id="GO:0046677">
    <property type="term" value="P:response to antibiotic"/>
    <property type="evidence" value="ECO:0007669"/>
    <property type="project" value="InterPro"/>
</dbReference>
<protein>
    <submittedName>
        <fullName evidence="1">Erythromycin esterase</fullName>
    </submittedName>
</protein>
<dbReference type="InterPro" id="IPR014622">
    <property type="entry name" value="UCP036794_erythomycin"/>
</dbReference>
<dbReference type="PIRSF" id="PIRSF036794">
    <property type="entry name" value="UCP_erythr_ester"/>
    <property type="match status" value="1"/>
</dbReference>
<dbReference type="InterPro" id="IPR007815">
    <property type="entry name" value="Emycin_Estase"/>
</dbReference>
<dbReference type="Gene3D" id="1.20.1440.30">
    <property type="entry name" value="Biosynthetic Protein domain"/>
    <property type="match status" value="1"/>
</dbReference>
<dbReference type="CDD" id="cd14728">
    <property type="entry name" value="Ere-like"/>
    <property type="match status" value="1"/>
</dbReference>
<dbReference type="InterPro" id="IPR052036">
    <property type="entry name" value="Hydrolase/PRTase-associated"/>
</dbReference>
<name>A0A166JFS7_NODSP</name>
<accession>A0A166JFS7</accession>
<sequence length="448" mass="51431">MVDATITSIVDAVRGYAHRLTGAEQDYDPLMNLIGNARFVLIGEASHGTHEFYEQRAEITKRLIQEKGFTAVAVEADWPDAYRVNRYVQGVDDDPTPAEALLNFQRFPLWMWRNTDVLNFVGWLREYNDRLPRKAIKTGFYGLDLYSMYASIEAVLGYLNQVDPEAAQRARDRYSCLEHFGEDAQQYGYATSFGIAKSCEEQVINQLQELQRRTAEYIQKDGRVKTDEFFYAEQNARLVKNAEHYYRSMFQGRVSSWNIRDRHMAETLDQLVEHLDQQHPQAKIVVWEHNSHLGDARATDMGSMGEVNVGQLVKERYGDEAVNIGFTTYTGTVTAVSNWGETAQLKQVRSALPGSYEALFHETEIPQFYLNLRDENQAIVGLRQPRLERAIGVIYQPETERVSHYFHACLPEQFDAVISIDDTKGVQPLDRVPTWEMRDAPETFPFGV</sequence>
<organism evidence="1 2">
    <name type="scientific">Nodularia spumigena CENA596</name>
    <dbReference type="NCBI Taxonomy" id="1819295"/>
    <lineage>
        <taxon>Bacteria</taxon>
        <taxon>Bacillati</taxon>
        <taxon>Cyanobacteriota</taxon>
        <taxon>Cyanophyceae</taxon>
        <taxon>Nostocales</taxon>
        <taxon>Nodulariaceae</taxon>
        <taxon>Nodularia</taxon>
    </lineage>
</organism>
<dbReference type="PANTHER" id="PTHR31299:SF0">
    <property type="entry name" value="ESTERASE, PUTATIVE (AFU_ORTHOLOGUE AFUA_1G05850)-RELATED"/>
    <property type="match status" value="1"/>
</dbReference>
<dbReference type="AlphaFoldDB" id="A0A166JFS7"/>
<dbReference type="Gene3D" id="3.40.1660.10">
    <property type="entry name" value="EreA-like (biosynthetic domain)"/>
    <property type="match status" value="1"/>
</dbReference>
<dbReference type="SUPFAM" id="SSF159501">
    <property type="entry name" value="EreA/ChaN-like"/>
    <property type="match status" value="1"/>
</dbReference>
<reference evidence="1 2" key="1">
    <citation type="submission" date="2016-04" db="EMBL/GenBank/DDBJ databases">
        <title>Draft Genome Assembly of the Bloom-forming Cyanobacterium Nodularia spumigena Strain CENA596 in Shrimp Production Ponds.</title>
        <authorList>
            <person name="Popin R.V."/>
            <person name="Rigonato J."/>
            <person name="Abreu V.A."/>
            <person name="Andreote A.P."/>
            <person name="Silveira S.B."/>
            <person name="Odebrecht C."/>
            <person name="Fiore M.F."/>
        </authorList>
    </citation>
    <scope>NUCLEOTIDE SEQUENCE [LARGE SCALE GENOMIC DNA]</scope>
    <source>
        <strain evidence="1 2">CENA596</strain>
    </source>
</reference>
<dbReference type="RefSeq" id="WP_063872912.1">
    <property type="nucleotide sequence ID" value="NZ_CAWMRI010000147.1"/>
</dbReference>